<proteinExistence type="predicted"/>
<comment type="caution">
    <text evidence="5">The sequence shown here is derived from an EMBL/GenBank/DDBJ whole genome shotgun (WGS) entry which is preliminary data.</text>
</comment>
<name>A0A1T2L2E7_9GAMM</name>
<dbReference type="Gene3D" id="1.20.120.160">
    <property type="entry name" value="HPT domain"/>
    <property type="match status" value="1"/>
</dbReference>
<evidence type="ECO:0000256" key="3">
    <source>
        <dbReference type="SAM" id="MobiDB-lite"/>
    </source>
</evidence>
<feature type="modified residue" description="Phosphohistidine" evidence="2">
    <location>
        <position position="79"/>
    </location>
</feature>
<sequence>MELLESPQKSNEAHPLPVEETQKESYPIDPTALSKLFGKKQIKQAEYLKKFARHGAESLKEIDVAFADNDNNQIAFIAHKLKSSAGMVGATSLASTCEQLEKIATEGDQSRIKPLISQLHSQYDDVKTYIDTL</sequence>
<dbReference type="RefSeq" id="WP_172840333.1">
    <property type="nucleotide sequence ID" value="NZ_MPRL01000056.1"/>
</dbReference>
<dbReference type="Proteomes" id="UP000191110">
    <property type="component" value="Unassembled WGS sequence"/>
</dbReference>
<evidence type="ECO:0000256" key="2">
    <source>
        <dbReference type="PROSITE-ProRule" id="PRU00110"/>
    </source>
</evidence>
<organism evidence="5 6">
    <name type="scientific">Solemya pervernicosa gill symbiont</name>
    <dbReference type="NCBI Taxonomy" id="642797"/>
    <lineage>
        <taxon>Bacteria</taxon>
        <taxon>Pseudomonadati</taxon>
        <taxon>Pseudomonadota</taxon>
        <taxon>Gammaproteobacteria</taxon>
        <taxon>sulfur-oxidizing symbionts</taxon>
    </lineage>
</organism>
<reference evidence="5 6" key="1">
    <citation type="submission" date="2016-11" db="EMBL/GenBank/DDBJ databases">
        <title>Mixed transmission modes and dynamic genome evolution in an obligate animal-bacterial symbiosis.</title>
        <authorList>
            <person name="Russell S.L."/>
            <person name="Corbett-Detig R.B."/>
            <person name="Cavanaugh C.M."/>
        </authorList>
    </citation>
    <scope>NUCLEOTIDE SEQUENCE [LARGE SCALE GENOMIC DNA]</scope>
    <source>
        <strain evidence="5">Sveles-Q1</strain>
    </source>
</reference>
<evidence type="ECO:0000313" key="6">
    <source>
        <dbReference type="Proteomes" id="UP000191110"/>
    </source>
</evidence>
<feature type="region of interest" description="Disordered" evidence="3">
    <location>
        <begin position="1"/>
        <end position="27"/>
    </location>
</feature>
<keyword evidence="1" id="KW-0902">Two-component regulatory system</keyword>
<dbReference type="InterPro" id="IPR008207">
    <property type="entry name" value="Sig_transdc_His_kin_Hpt_dom"/>
</dbReference>
<gene>
    <name evidence="5" type="ORF">BOW53_12345</name>
</gene>
<keyword evidence="2" id="KW-0597">Phosphoprotein</keyword>
<dbReference type="Pfam" id="PF01627">
    <property type="entry name" value="Hpt"/>
    <property type="match status" value="1"/>
</dbReference>
<dbReference type="PROSITE" id="PS50894">
    <property type="entry name" value="HPT"/>
    <property type="match status" value="1"/>
</dbReference>
<feature type="domain" description="HPt" evidence="4">
    <location>
        <begin position="40"/>
        <end position="133"/>
    </location>
</feature>
<dbReference type="CDD" id="cd00088">
    <property type="entry name" value="HPT"/>
    <property type="match status" value="1"/>
</dbReference>
<dbReference type="EMBL" id="MPRL01000056">
    <property type="protein sequence ID" value="OOZ39244.1"/>
    <property type="molecule type" value="Genomic_DNA"/>
</dbReference>
<accession>A0A1T2L2E7</accession>
<dbReference type="GO" id="GO:0004672">
    <property type="term" value="F:protein kinase activity"/>
    <property type="evidence" value="ECO:0007669"/>
    <property type="project" value="UniProtKB-ARBA"/>
</dbReference>
<protein>
    <recommendedName>
        <fullName evidence="4">HPt domain-containing protein</fullName>
    </recommendedName>
</protein>
<keyword evidence="6" id="KW-1185">Reference proteome</keyword>
<evidence type="ECO:0000256" key="1">
    <source>
        <dbReference type="ARBA" id="ARBA00023012"/>
    </source>
</evidence>
<evidence type="ECO:0000313" key="5">
    <source>
        <dbReference type="EMBL" id="OOZ39244.1"/>
    </source>
</evidence>
<evidence type="ECO:0000259" key="4">
    <source>
        <dbReference type="PROSITE" id="PS50894"/>
    </source>
</evidence>
<dbReference type="GO" id="GO:0000160">
    <property type="term" value="P:phosphorelay signal transduction system"/>
    <property type="evidence" value="ECO:0007669"/>
    <property type="project" value="UniProtKB-KW"/>
</dbReference>
<dbReference type="InterPro" id="IPR036641">
    <property type="entry name" value="HPT_dom_sf"/>
</dbReference>
<dbReference type="SUPFAM" id="SSF47226">
    <property type="entry name" value="Histidine-containing phosphotransfer domain, HPT domain"/>
    <property type="match status" value="1"/>
</dbReference>
<dbReference type="AlphaFoldDB" id="A0A1T2L2E7"/>